<gene>
    <name evidence="2" type="ORF">LIER_16446</name>
</gene>
<evidence type="ECO:0000313" key="2">
    <source>
        <dbReference type="EMBL" id="GAA0159738.1"/>
    </source>
</evidence>
<sequence>MNVKVLNQGLKTCKEEADVDTPAINSSLDDISGVTNGGPVPVKPTSFDSWKLANEKRGDGNAEADQGSDEEDIASLMRKRRKDKSKLKLNENKTRVGNKRISKNVTKVSTANVALNFKEEEAKWKFVASRRIADERILFDVTKKNVDIMGILEDVSVMSTVETIGPYDPYIVKEFICNMTDDVDDPESDNFQRGTLRNSTIDFSPDIINAYFGSVNGGRNRGTHVVDIPLKATETGRSSGSGNEGTAKILKDEIRHLEGVIQFSLARKSVLEMMLRSLAGEVDPEVDPDAADSEAEVSQD</sequence>
<dbReference type="AlphaFoldDB" id="A0AAV3QB66"/>
<feature type="compositionally biased region" description="Acidic residues" evidence="1">
    <location>
        <begin position="282"/>
        <end position="300"/>
    </location>
</feature>
<name>A0AAV3QB66_LITER</name>
<accession>A0AAV3QB66</accession>
<keyword evidence="3" id="KW-1185">Reference proteome</keyword>
<feature type="region of interest" description="Disordered" evidence="1">
    <location>
        <begin position="23"/>
        <end position="47"/>
    </location>
</feature>
<proteinExistence type="predicted"/>
<dbReference type="EMBL" id="BAABME010003675">
    <property type="protein sequence ID" value="GAA0159738.1"/>
    <property type="molecule type" value="Genomic_DNA"/>
</dbReference>
<feature type="region of interest" description="Disordered" evidence="1">
    <location>
        <begin position="279"/>
        <end position="300"/>
    </location>
</feature>
<organism evidence="2 3">
    <name type="scientific">Lithospermum erythrorhizon</name>
    <name type="common">Purple gromwell</name>
    <name type="synonym">Lithospermum officinale var. erythrorhizon</name>
    <dbReference type="NCBI Taxonomy" id="34254"/>
    <lineage>
        <taxon>Eukaryota</taxon>
        <taxon>Viridiplantae</taxon>
        <taxon>Streptophyta</taxon>
        <taxon>Embryophyta</taxon>
        <taxon>Tracheophyta</taxon>
        <taxon>Spermatophyta</taxon>
        <taxon>Magnoliopsida</taxon>
        <taxon>eudicotyledons</taxon>
        <taxon>Gunneridae</taxon>
        <taxon>Pentapetalae</taxon>
        <taxon>asterids</taxon>
        <taxon>lamiids</taxon>
        <taxon>Boraginales</taxon>
        <taxon>Boraginaceae</taxon>
        <taxon>Boraginoideae</taxon>
        <taxon>Lithospermeae</taxon>
        <taxon>Lithospermum</taxon>
    </lineage>
</organism>
<evidence type="ECO:0008006" key="4">
    <source>
        <dbReference type="Google" id="ProtNLM"/>
    </source>
</evidence>
<evidence type="ECO:0000313" key="3">
    <source>
        <dbReference type="Proteomes" id="UP001454036"/>
    </source>
</evidence>
<evidence type="ECO:0000256" key="1">
    <source>
        <dbReference type="SAM" id="MobiDB-lite"/>
    </source>
</evidence>
<protein>
    <recommendedName>
        <fullName evidence="4">Envelope-like protein</fullName>
    </recommendedName>
</protein>
<comment type="caution">
    <text evidence="2">The sequence shown here is derived from an EMBL/GenBank/DDBJ whole genome shotgun (WGS) entry which is preliminary data.</text>
</comment>
<reference evidence="2 3" key="1">
    <citation type="submission" date="2024-01" db="EMBL/GenBank/DDBJ databases">
        <title>The complete chloroplast genome sequence of Lithospermum erythrorhizon: insights into the phylogenetic relationship among Boraginaceae species and the maternal lineages of purple gromwells.</title>
        <authorList>
            <person name="Okada T."/>
            <person name="Watanabe K."/>
        </authorList>
    </citation>
    <scope>NUCLEOTIDE SEQUENCE [LARGE SCALE GENOMIC DNA]</scope>
</reference>
<dbReference type="Proteomes" id="UP001454036">
    <property type="component" value="Unassembled WGS sequence"/>
</dbReference>